<keyword evidence="12" id="KW-1185">Reference proteome</keyword>
<comment type="similarity">
    <text evidence="1 7">Belongs to the NAD-dependent glycerol-3-phosphate dehydrogenase family.</text>
</comment>
<dbReference type="SUPFAM" id="SSF51735">
    <property type="entry name" value="NAD(P)-binding Rossmann-fold domains"/>
    <property type="match status" value="1"/>
</dbReference>
<evidence type="ECO:0000256" key="6">
    <source>
        <dbReference type="ARBA" id="ARBA00023264"/>
    </source>
</evidence>
<dbReference type="SUPFAM" id="SSF48179">
    <property type="entry name" value="6-phosphogluconate dehydrogenase C-terminal domain-like"/>
    <property type="match status" value="1"/>
</dbReference>
<sequence>MIKLGIIGSGSWSTALAKILTDSGHPINWWMRNEENIALMQQKGHNPHYLPSVNFNMQQVTLSSDIKTVVQQSDVLVLGVPSAYVAGCLELLTPADLENKKIISAIKGLVPGHDILLNDYLHRYYNFPLQNYFAILGPCHAEEVAAEKLSYLTISGYDMETAHTIAGYFSVDYIRTVVNQDILGVQYAAVLKNIYALGTGIAKGLDYGDNFLSVFIANCADEMAGFLKKFGAQHIVVGEHTEEDPVTHIKMPSYAASVYLGDLLVTCYSLYSRNRSFGNMLGKGYSVQAAQLELNMVAEGYHASKCIHNINETIGAEIPIANTIYEIVWQKTTAAKGFKLIEEVLV</sequence>
<evidence type="ECO:0000259" key="9">
    <source>
        <dbReference type="Pfam" id="PF01210"/>
    </source>
</evidence>
<evidence type="ECO:0000256" key="3">
    <source>
        <dbReference type="ARBA" id="ARBA00023002"/>
    </source>
</evidence>
<comment type="caution">
    <text evidence="11">The sequence shown here is derived from an EMBL/GenBank/DDBJ whole genome shotgun (WGS) entry which is preliminary data.</text>
</comment>
<dbReference type="InterPro" id="IPR036291">
    <property type="entry name" value="NAD(P)-bd_dom_sf"/>
</dbReference>
<dbReference type="Proteomes" id="UP001597511">
    <property type="component" value="Unassembled WGS sequence"/>
</dbReference>
<keyword evidence="6" id="KW-1208">Phospholipid metabolism</keyword>
<dbReference type="Pfam" id="PF01210">
    <property type="entry name" value="NAD_Gly3P_dh_N"/>
    <property type="match status" value="1"/>
</dbReference>
<evidence type="ECO:0000256" key="5">
    <source>
        <dbReference type="ARBA" id="ARBA00023209"/>
    </source>
</evidence>
<dbReference type="PANTHER" id="PTHR11728">
    <property type="entry name" value="GLYCEROL-3-PHOSPHATE DEHYDROGENASE"/>
    <property type="match status" value="1"/>
</dbReference>
<dbReference type="PROSITE" id="PS00957">
    <property type="entry name" value="NAD_G3PDH"/>
    <property type="match status" value="1"/>
</dbReference>
<dbReference type="InterPro" id="IPR013328">
    <property type="entry name" value="6PGD_dom2"/>
</dbReference>
<dbReference type="EMBL" id="JBHUOZ010000001">
    <property type="protein sequence ID" value="MFD2918532.1"/>
    <property type="molecule type" value="Genomic_DNA"/>
</dbReference>
<evidence type="ECO:0000256" key="2">
    <source>
        <dbReference type="ARBA" id="ARBA00022516"/>
    </source>
</evidence>
<accession>A0ABW5ZZW8</accession>
<evidence type="ECO:0000313" key="11">
    <source>
        <dbReference type="EMBL" id="MFD2918532.1"/>
    </source>
</evidence>
<evidence type="ECO:0000259" key="10">
    <source>
        <dbReference type="Pfam" id="PF07479"/>
    </source>
</evidence>
<dbReference type="RefSeq" id="WP_386094828.1">
    <property type="nucleotide sequence ID" value="NZ_JBHUOZ010000001.1"/>
</dbReference>
<dbReference type="PRINTS" id="PR00077">
    <property type="entry name" value="GPDHDRGNASE"/>
</dbReference>
<proteinExistence type="inferred from homology"/>
<dbReference type="Gene3D" id="3.40.50.720">
    <property type="entry name" value="NAD(P)-binding Rossmann-like Domain"/>
    <property type="match status" value="1"/>
</dbReference>
<reference evidence="12" key="1">
    <citation type="journal article" date="2019" name="Int. J. Syst. Evol. Microbiol.">
        <title>The Global Catalogue of Microorganisms (GCM) 10K type strain sequencing project: providing services to taxonomists for standard genome sequencing and annotation.</title>
        <authorList>
            <consortium name="The Broad Institute Genomics Platform"/>
            <consortium name="The Broad Institute Genome Sequencing Center for Infectious Disease"/>
            <person name="Wu L."/>
            <person name="Ma J."/>
        </authorList>
    </citation>
    <scope>NUCLEOTIDE SEQUENCE [LARGE SCALE GENOMIC DNA]</scope>
    <source>
        <strain evidence="12">KCTC 23299</strain>
    </source>
</reference>
<dbReference type="InterPro" id="IPR008927">
    <property type="entry name" value="6-PGluconate_DH-like_C_sf"/>
</dbReference>
<evidence type="ECO:0000313" key="12">
    <source>
        <dbReference type="Proteomes" id="UP001597511"/>
    </source>
</evidence>
<keyword evidence="2" id="KW-0444">Lipid biosynthesis</keyword>
<feature type="domain" description="Glycerol-3-phosphate dehydrogenase NAD-dependent N-terminal" evidence="9">
    <location>
        <begin position="4"/>
        <end position="161"/>
    </location>
</feature>
<keyword evidence="3 7" id="KW-0560">Oxidoreductase</keyword>
<evidence type="ECO:0000256" key="7">
    <source>
        <dbReference type="RuleBase" id="RU000437"/>
    </source>
</evidence>
<dbReference type="InterPro" id="IPR006168">
    <property type="entry name" value="G3P_DH_NAD-dep"/>
</dbReference>
<keyword evidence="7" id="KW-0520">NAD</keyword>
<evidence type="ECO:0000256" key="4">
    <source>
        <dbReference type="ARBA" id="ARBA00023098"/>
    </source>
</evidence>
<organism evidence="11 12">
    <name type="scientific">Terrimonas rubra</name>
    <dbReference type="NCBI Taxonomy" id="1035890"/>
    <lineage>
        <taxon>Bacteria</taxon>
        <taxon>Pseudomonadati</taxon>
        <taxon>Bacteroidota</taxon>
        <taxon>Chitinophagia</taxon>
        <taxon>Chitinophagales</taxon>
        <taxon>Chitinophagaceae</taxon>
        <taxon>Terrimonas</taxon>
    </lineage>
</organism>
<keyword evidence="4" id="KW-0443">Lipid metabolism</keyword>
<dbReference type="PANTHER" id="PTHR11728:SF1">
    <property type="entry name" value="GLYCEROL-3-PHOSPHATE DEHYDROGENASE [NAD(+)] 2, CHLOROPLASTIC"/>
    <property type="match status" value="1"/>
</dbReference>
<dbReference type="PIRSF" id="PIRSF000114">
    <property type="entry name" value="Glycerol-3-P_dh"/>
    <property type="match status" value="1"/>
</dbReference>
<dbReference type="Gene3D" id="1.10.1040.10">
    <property type="entry name" value="N-(1-d-carboxylethyl)-l-norvaline Dehydrogenase, domain 2"/>
    <property type="match status" value="1"/>
</dbReference>
<comment type="catalytic activity">
    <reaction evidence="8">
        <text>sn-glycerol 3-phosphate + NADP(+) = dihydroxyacetone phosphate + NADPH + H(+)</text>
        <dbReference type="Rhea" id="RHEA:11096"/>
        <dbReference type="ChEBI" id="CHEBI:15378"/>
        <dbReference type="ChEBI" id="CHEBI:57597"/>
        <dbReference type="ChEBI" id="CHEBI:57642"/>
        <dbReference type="ChEBI" id="CHEBI:57783"/>
        <dbReference type="ChEBI" id="CHEBI:58349"/>
        <dbReference type="EC" id="1.1.1.94"/>
    </reaction>
</comment>
<evidence type="ECO:0000256" key="8">
    <source>
        <dbReference type="RuleBase" id="RU000439"/>
    </source>
</evidence>
<feature type="domain" description="Glycerol-3-phosphate dehydrogenase NAD-dependent C-terminal" evidence="10">
    <location>
        <begin position="181"/>
        <end position="335"/>
    </location>
</feature>
<protein>
    <recommendedName>
        <fullName evidence="8">Glycerol-3-phosphate dehydrogenase</fullName>
        <ecNumber evidence="8">1.1.1.94</ecNumber>
    </recommendedName>
</protein>
<dbReference type="InterPro" id="IPR006109">
    <property type="entry name" value="G3P_DH_NAD-dep_C"/>
</dbReference>
<gene>
    <name evidence="11" type="ORF">ACFS6H_02350</name>
</gene>
<name>A0ABW5ZZW8_9BACT</name>
<dbReference type="InterPro" id="IPR011128">
    <property type="entry name" value="G3P_DH_NAD-dep_N"/>
</dbReference>
<dbReference type="EC" id="1.1.1.94" evidence="8"/>
<evidence type="ECO:0000256" key="1">
    <source>
        <dbReference type="ARBA" id="ARBA00011009"/>
    </source>
</evidence>
<keyword evidence="5" id="KW-0594">Phospholipid biosynthesis</keyword>
<dbReference type="Pfam" id="PF07479">
    <property type="entry name" value="NAD_Gly3P_dh_C"/>
    <property type="match status" value="1"/>
</dbReference>